<reference evidence="1" key="1">
    <citation type="submission" date="2022-07" db="EMBL/GenBank/DDBJ databases">
        <title>Enhanced cultured diversity of the mouse gut microbiota enables custom-made synthetic communities.</title>
        <authorList>
            <person name="Afrizal A."/>
        </authorList>
    </citation>
    <scope>NUCLEOTIDE SEQUENCE</scope>
    <source>
        <strain evidence="1">DSM 29186</strain>
    </source>
</reference>
<keyword evidence="2" id="KW-1185">Reference proteome</keyword>
<evidence type="ECO:0000313" key="2">
    <source>
        <dbReference type="Proteomes" id="UP001140817"/>
    </source>
</evidence>
<accession>A0A9X2MH07</accession>
<comment type="caution">
    <text evidence="1">The sequence shown here is derived from an EMBL/GenBank/DDBJ whole genome shotgun (WGS) entry which is preliminary data.</text>
</comment>
<name>A0A9X2MH07_9FIRM</name>
<gene>
    <name evidence="1" type="ORF">NSA58_14285</name>
</gene>
<dbReference type="Proteomes" id="UP001140817">
    <property type="component" value="Unassembled WGS sequence"/>
</dbReference>
<protein>
    <submittedName>
        <fullName evidence="1">Uncharacterized protein</fullName>
    </submittedName>
</protein>
<organism evidence="1 2">
    <name type="scientific">Terrisporobacter muris</name>
    <dbReference type="NCBI Taxonomy" id="2963284"/>
    <lineage>
        <taxon>Bacteria</taxon>
        <taxon>Bacillati</taxon>
        <taxon>Bacillota</taxon>
        <taxon>Clostridia</taxon>
        <taxon>Peptostreptococcales</taxon>
        <taxon>Peptostreptococcaceae</taxon>
        <taxon>Terrisporobacter</taxon>
    </lineage>
</organism>
<dbReference type="EMBL" id="JANKBY010000218">
    <property type="protein sequence ID" value="MCR1823956.1"/>
    <property type="molecule type" value="Genomic_DNA"/>
</dbReference>
<proteinExistence type="predicted"/>
<dbReference type="AlphaFoldDB" id="A0A9X2MH07"/>
<evidence type="ECO:0000313" key="1">
    <source>
        <dbReference type="EMBL" id="MCR1823956.1"/>
    </source>
</evidence>
<sequence length="35" mass="4265">MDLDPQSNITFSFMELDKFRNNYEEKRLLEIGLEK</sequence>